<evidence type="ECO:0000256" key="7">
    <source>
        <dbReference type="ARBA" id="ARBA00029502"/>
    </source>
</evidence>
<dbReference type="InterPro" id="IPR036388">
    <property type="entry name" value="WH-like_DNA-bd_sf"/>
</dbReference>
<evidence type="ECO:0000256" key="9">
    <source>
        <dbReference type="ARBA" id="ARBA00046271"/>
    </source>
</evidence>
<dbReference type="Proteomes" id="UP000005237">
    <property type="component" value="Unassembled WGS sequence"/>
</dbReference>
<dbReference type="Pfam" id="PF04695">
    <property type="entry name" value="Pex14_N"/>
    <property type="match status" value="1"/>
</dbReference>
<evidence type="ECO:0000256" key="5">
    <source>
        <dbReference type="ARBA" id="ARBA00023136"/>
    </source>
</evidence>
<sequence length="82" mass="9082">MSDSPRSDMVEAARKFMLTPKVRETPFEEQRDFLLGKGVTDAEITEARASIPPEMLTRQIGSEAVNGGGPQMMMMEPPRQNG</sequence>
<dbReference type="Gene3D" id="1.10.10.10">
    <property type="entry name" value="Winged helix-like DNA-binding domain superfamily/Winged helix DNA-binding domain"/>
    <property type="match status" value="1"/>
</dbReference>
<keyword evidence="2 10" id="KW-0813">Transport</keyword>
<evidence type="ECO:0000313" key="12">
    <source>
        <dbReference type="EnsemblMetazoa" id="CJA38066.1"/>
    </source>
</evidence>
<proteinExistence type="inferred from homology"/>
<feature type="domain" description="Peroxisome membrane anchor protein Pex14p N-terminal" evidence="11">
    <location>
        <begin position="6"/>
        <end position="47"/>
    </location>
</feature>
<dbReference type="PANTHER" id="PTHR23058:SF0">
    <property type="entry name" value="PEROXISOMAL MEMBRANE PROTEIN PEX14"/>
    <property type="match status" value="1"/>
</dbReference>
<dbReference type="GO" id="GO:0016560">
    <property type="term" value="P:protein import into peroxisome matrix, docking"/>
    <property type="evidence" value="ECO:0007669"/>
    <property type="project" value="UniProtKB-UniRule"/>
</dbReference>
<comment type="subcellular location">
    <subcellularLocation>
        <location evidence="9 10">Peroxisome membrane</location>
    </subcellularLocation>
</comment>
<evidence type="ECO:0000256" key="4">
    <source>
        <dbReference type="ARBA" id="ARBA00023010"/>
    </source>
</evidence>
<protein>
    <recommendedName>
        <fullName evidence="7 10">Peroxisomal membrane protein PEX14</fullName>
    </recommendedName>
    <alternativeName>
        <fullName evidence="8 10">Peroxin-14</fullName>
    </alternativeName>
</protein>
<dbReference type="GO" id="GO:1990429">
    <property type="term" value="C:peroxisomal importomer complex"/>
    <property type="evidence" value="ECO:0007669"/>
    <property type="project" value="TreeGrafter"/>
</dbReference>
<accession>A0A8R1ELI9</accession>
<name>A0A8R1ELI9_CAEJA</name>
<dbReference type="InterPro" id="IPR006785">
    <property type="entry name" value="Pex14_N"/>
</dbReference>
<dbReference type="PANTHER" id="PTHR23058">
    <property type="entry name" value="PEROXISOMAL MEMBRANE PROTEIN PEX14"/>
    <property type="match status" value="1"/>
</dbReference>
<comment type="function">
    <text evidence="10">Component of the PEX13-PEX14 docking complex, a translocon channel that specifically mediates the import of peroxisomal cargo proteins bound to PEX5 receptor. The PEX13-PEX14 docking complex forms a large import pore which can be opened to a diameter of about 9 nm. Mechanistically, PEX5 receptor along with cargo proteins associates with the PEX14 subunit of the PEX13-PEX14 docking complex in the cytosol, leading to the insertion of the receptor into the organelle membrane with the concomitant translocation of the cargo into the peroxisome matrix.</text>
</comment>
<evidence type="ECO:0000259" key="11">
    <source>
        <dbReference type="Pfam" id="PF04695"/>
    </source>
</evidence>
<evidence type="ECO:0000256" key="1">
    <source>
        <dbReference type="ARBA" id="ARBA00005443"/>
    </source>
</evidence>
<keyword evidence="13" id="KW-1185">Reference proteome</keyword>
<reference evidence="13" key="1">
    <citation type="submission" date="2010-08" db="EMBL/GenBank/DDBJ databases">
        <authorList>
            <consortium name="Caenorhabditis japonica Sequencing Consortium"/>
            <person name="Wilson R.K."/>
        </authorList>
    </citation>
    <scope>NUCLEOTIDE SEQUENCE [LARGE SCALE GENOMIC DNA]</scope>
    <source>
        <strain evidence="13">DF5081</strain>
    </source>
</reference>
<evidence type="ECO:0000256" key="3">
    <source>
        <dbReference type="ARBA" id="ARBA00022927"/>
    </source>
</evidence>
<keyword evidence="5 10" id="KW-0472">Membrane</keyword>
<keyword evidence="6 10" id="KW-0576">Peroxisome</keyword>
<evidence type="ECO:0000256" key="2">
    <source>
        <dbReference type="ARBA" id="ARBA00022448"/>
    </source>
</evidence>
<comment type="similarity">
    <text evidence="1 10">Belongs to the peroxin-14 family.</text>
</comment>
<dbReference type="GO" id="GO:0005778">
    <property type="term" value="C:peroxisomal membrane"/>
    <property type="evidence" value="ECO:0007669"/>
    <property type="project" value="UniProtKB-SubCell"/>
</dbReference>
<dbReference type="AlphaFoldDB" id="A0A8R1ELI9"/>
<dbReference type="GO" id="GO:0005102">
    <property type="term" value="F:signaling receptor binding"/>
    <property type="evidence" value="ECO:0007669"/>
    <property type="project" value="TreeGrafter"/>
</dbReference>
<dbReference type="EnsemblMetazoa" id="CJA38066.1">
    <property type="protein sequence ID" value="CJA38066.1"/>
    <property type="gene ID" value="WBGene00213913"/>
</dbReference>
<evidence type="ECO:0000256" key="8">
    <source>
        <dbReference type="ARBA" id="ARBA00029691"/>
    </source>
</evidence>
<evidence type="ECO:0000256" key="10">
    <source>
        <dbReference type="RuleBase" id="RU367032"/>
    </source>
</evidence>
<evidence type="ECO:0000256" key="6">
    <source>
        <dbReference type="ARBA" id="ARBA00023140"/>
    </source>
</evidence>
<keyword evidence="3 10" id="KW-0653">Protein transport</keyword>
<organism evidence="12 13">
    <name type="scientific">Caenorhabditis japonica</name>
    <dbReference type="NCBI Taxonomy" id="281687"/>
    <lineage>
        <taxon>Eukaryota</taxon>
        <taxon>Metazoa</taxon>
        <taxon>Ecdysozoa</taxon>
        <taxon>Nematoda</taxon>
        <taxon>Chromadorea</taxon>
        <taxon>Rhabditida</taxon>
        <taxon>Rhabditina</taxon>
        <taxon>Rhabditomorpha</taxon>
        <taxon>Rhabditoidea</taxon>
        <taxon>Rhabditidae</taxon>
        <taxon>Peloderinae</taxon>
        <taxon>Caenorhabditis</taxon>
    </lineage>
</organism>
<dbReference type="InterPro" id="IPR025655">
    <property type="entry name" value="PEX14"/>
</dbReference>
<reference evidence="12" key="2">
    <citation type="submission" date="2022-06" db="UniProtKB">
        <authorList>
            <consortium name="EnsemblMetazoa"/>
        </authorList>
    </citation>
    <scope>IDENTIFICATION</scope>
    <source>
        <strain evidence="12">DF5081</strain>
    </source>
</reference>
<evidence type="ECO:0000313" key="13">
    <source>
        <dbReference type="Proteomes" id="UP000005237"/>
    </source>
</evidence>
<keyword evidence="4" id="KW-0811">Translocation</keyword>